<dbReference type="EMBL" id="LKLU01000001">
    <property type="protein sequence ID" value="KSU23539.1"/>
    <property type="molecule type" value="Genomic_DNA"/>
</dbReference>
<proteinExistence type="predicted"/>
<reference evidence="2" key="1">
    <citation type="submission" date="2015-10" db="EMBL/GenBank/DDBJ databases">
        <title>Draft Genome Sequences of 11 Lactococcus lactis subspecies cremoris strains.</title>
        <authorList>
            <person name="Wels M."/>
            <person name="Backus L."/>
            <person name="Boekhorst J."/>
            <person name="Dijkstra A."/>
            <person name="Beerthuizen M."/>
            <person name="Kelly W."/>
            <person name="Siezen R."/>
            <person name="Bachmann H."/>
            <person name="Van Hijum S."/>
        </authorList>
    </citation>
    <scope>NUCLEOTIDE SEQUENCE [LARGE SCALE GENOMIC DNA]</scope>
    <source>
        <strain evidence="2">M20</strain>
    </source>
</reference>
<comment type="caution">
    <text evidence="1">The sequence shown here is derived from an EMBL/GenBank/DDBJ whole genome shotgun (WGS) entry which is preliminary data.</text>
</comment>
<name>A0A0V8ECM2_LACLL</name>
<evidence type="ECO:0000313" key="2">
    <source>
        <dbReference type="Proteomes" id="UP000053719"/>
    </source>
</evidence>
<evidence type="ECO:0000313" key="1">
    <source>
        <dbReference type="EMBL" id="KSU23539.1"/>
    </source>
</evidence>
<dbReference type="PATRIC" id="fig|1360.112.peg.1630"/>
<gene>
    <name evidence="1" type="ORF">M20_0037</name>
</gene>
<accession>A0A0V8ECM2</accession>
<dbReference type="AlphaFoldDB" id="A0A0V8ECM2"/>
<dbReference type="Proteomes" id="UP000053719">
    <property type="component" value="Unassembled WGS sequence"/>
</dbReference>
<organism evidence="1 2">
    <name type="scientific">Lactococcus lactis subsp. lactis</name>
    <name type="common">Streptococcus lactis</name>
    <dbReference type="NCBI Taxonomy" id="1360"/>
    <lineage>
        <taxon>Bacteria</taxon>
        <taxon>Bacillati</taxon>
        <taxon>Bacillota</taxon>
        <taxon>Bacilli</taxon>
        <taxon>Lactobacillales</taxon>
        <taxon>Streptococcaceae</taxon>
        <taxon>Lactococcus</taxon>
    </lineage>
</organism>
<sequence length="41" mass="4672">MSNCQYFVNANFVRQTKTPRLLTALLVILSARKSMAKTIEI</sequence>
<protein>
    <submittedName>
        <fullName evidence="1">Uncharacterized protein</fullName>
    </submittedName>
</protein>